<dbReference type="GO" id="GO:0016020">
    <property type="term" value="C:membrane"/>
    <property type="evidence" value="ECO:0007669"/>
    <property type="project" value="UniProtKB-SubCell"/>
</dbReference>
<evidence type="ECO:0000256" key="6">
    <source>
        <dbReference type="ARBA" id="ARBA00022801"/>
    </source>
</evidence>
<reference evidence="14" key="1">
    <citation type="submission" date="2014-12" db="EMBL/GenBank/DDBJ databases">
        <authorList>
            <person name="Salcher M.M."/>
        </authorList>
    </citation>
    <scope>NUCLEOTIDE SEQUENCE [LARGE SCALE GENOMIC DNA]</scope>
    <source>
        <strain evidence="14">MMS-10A-171</strain>
    </source>
</reference>
<organism evidence="13 14">
    <name type="scientific">Candidatus Methylopumilus planktonicus</name>
    <dbReference type="NCBI Taxonomy" id="1581557"/>
    <lineage>
        <taxon>Bacteria</taxon>
        <taxon>Pseudomonadati</taxon>
        <taxon>Pseudomonadota</taxon>
        <taxon>Betaproteobacteria</taxon>
        <taxon>Nitrosomonadales</taxon>
        <taxon>Methylophilaceae</taxon>
        <taxon>Candidatus Methylopumilus</taxon>
    </lineage>
</organism>
<protein>
    <recommendedName>
        <fullName evidence="11">Zinc metalloprotease</fullName>
        <ecNumber evidence="11">3.4.24.-</ecNumber>
    </recommendedName>
</protein>
<dbReference type="CDD" id="cd06163">
    <property type="entry name" value="S2P-M50_PDZ_RseP-like"/>
    <property type="match status" value="1"/>
</dbReference>
<comment type="subcellular location">
    <subcellularLocation>
        <location evidence="2">Membrane</location>
        <topology evidence="2">Multi-pass membrane protein</topology>
    </subcellularLocation>
</comment>
<dbReference type="Gene3D" id="2.30.42.10">
    <property type="match status" value="2"/>
</dbReference>
<evidence type="ECO:0000256" key="10">
    <source>
        <dbReference type="ARBA" id="ARBA00023136"/>
    </source>
</evidence>
<evidence type="ECO:0000256" key="9">
    <source>
        <dbReference type="ARBA" id="ARBA00023049"/>
    </source>
</evidence>
<keyword evidence="8 11" id="KW-1133">Transmembrane helix</keyword>
<dbReference type="SUPFAM" id="SSF50156">
    <property type="entry name" value="PDZ domain-like"/>
    <property type="match status" value="2"/>
</dbReference>
<dbReference type="STRING" id="1581557.BN1208_0770"/>
<dbReference type="PANTHER" id="PTHR42837:SF2">
    <property type="entry name" value="MEMBRANE METALLOPROTEASE ARASP2, CHLOROPLASTIC-RELATED"/>
    <property type="match status" value="1"/>
</dbReference>
<comment type="cofactor">
    <cofactor evidence="1 11">
        <name>Zn(2+)</name>
        <dbReference type="ChEBI" id="CHEBI:29105"/>
    </cofactor>
</comment>
<feature type="domain" description="PDZ" evidence="12">
    <location>
        <begin position="118"/>
        <end position="186"/>
    </location>
</feature>
<comment type="similarity">
    <text evidence="3 11">Belongs to the peptidase M50B family.</text>
</comment>
<accession>A0A0D6EVY0</accession>
<evidence type="ECO:0000256" key="2">
    <source>
        <dbReference type="ARBA" id="ARBA00004141"/>
    </source>
</evidence>
<evidence type="ECO:0000313" key="14">
    <source>
        <dbReference type="Proteomes" id="UP000064007"/>
    </source>
</evidence>
<dbReference type="EMBL" id="LN827929">
    <property type="protein sequence ID" value="CEZ19656.1"/>
    <property type="molecule type" value="Genomic_DNA"/>
</dbReference>
<dbReference type="InterPro" id="IPR004387">
    <property type="entry name" value="Pept_M50_Zn"/>
</dbReference>
<dbReference type="Pfam" id="PF17820">
    <property type="entry name" value="PDZ_6"/>
    <property type="match status" value="2"/>
</dbReference>
<dbReference type="InterPro" id="IPR036034">
    <property type="entry name" value="PDZ_sf"/>
</dbReference>
<dbReference type="GO" id="GO:0004222">
    <property type="term" value="F:metalloendopeptidase activity"/>
    <property type="evidence" value="ECO:0007669"/>
    <property type="project" value="InterPro"/>
</dbReference>
<dbReference type="HOGENOM" id="CLU_025778_1_0_4"/>
<keyword evidence="4" id="KW-0645">Protease</keyword>
<evidence type="ECO:0000256" key="8">
    <source>
        <dbReference type="ARBA" id="ARBA00022989"/>
    </source>
</evidence>
<evidence type="ECO:0000256" key="7">
    <source>
        <dbReference type="ARBA" id="ARBA00022833"/>
    </source>
</evidence>
<dbReference type="EC" id="3.4.24.-" evidence="11"/>
<evidence type="ECO:0000313" key="13">
    <source>
        <dbReference type="EMBL" id="CEZ19656.1"/>
    </source>
</evidence>
<sequence length="439" mass="49822">MTIFLVFILTISIVVGIHEFGHYQMARWCNVKVLKFSIGFGRPLFTFFFGKDQTAFVVSSIPLGGYVKLLDESHVDEKENFKKSDLKRAFNRQPLFKRFLIVAAGPLINIILGICIFCFIFMHGSSQIKPLITDVAITSQAHKKGLRAGDEIVSIDNEKIKSLGDLEIYLRSHKQEFKKLNIQREGQLLRLKNFSWDEDIKTFPYGVPILIQSVESGSIAEKIGLKSRDQILMIDQIPVNNIQDLVGNIQSHWLKSYDLSIKRENNIKSIHIDKDIFEGKVEKKRIGVALGYDEVVIKANLVQVKRTFIESMKKSLIQIQSFFYLTLTTFKNLFTHKADLKDLGGPLAIAHMASSSFLEGIFPYIQFIGLISLNIGILNLLPIPLLDGGHLVYYLIEFVRNKPLSNKNMMISQRVGMLILGLLTGIALYNDAYRYLLGS</sequence>
<evidence type="ECO:0000256" key="5">
    <source>
        <dbReference type="ARBA" id="ARBA00022692"/>
    </source>
</evidence>
<dbReference type="Proteomes" id="UP000064007">
    <property type="component" value="Chromosome 1"/>
</dbReference>
<evidence type="ECO:0000259" key="12">
    <source>
        <dbReference type="SMART" id="SM00228"/>
    </source>
</evidence>
<keyword evidence="9 11" id="KW-0482">Metalloprotease</keyword>
<dbReference type="KEGG" id="mbat:BN1208_0770"/>
<keyword evidence="7 11" id="KW-0862">Zinc</keyword>
<dbReference type="InterPro" id="IPR008915">
    <property type="entry name" value="Peptidase_M50"/>
</dbReference>
<dbReference type="GO" id="GO:0046872">
    <property type="term" value="F:metal ion binding"/>
    <property type="evidence" value="ECO:0007669"/>
    <property type="project" value="UniProtKB-KW"/>
</dbReference>
<dbReference type="PANTHER" id="PTHR42837">
    <property type="entry name" value="REGULATOR OF SIGMA-E PROTEASE RSEP"/>
    <property type="match status" value="1"/>
</dbReference>
<feature type="transmembrane region" description="Helical" evidence="11">
    <location>
        <begin position="411"/>
        <end position="429"/>
    </location>
</feature>
<keyword evidence="5 11" id="KW-0812">Transmembrane</keyword>
<dbReference type="InterPro" id="IPR041489">
    <property type="entry name" value="PDZ_6"/>
</dbReference>
<keyword evidence="10 11" id="KW-0472">Membrane</keyword>
<evidence type="ECO:0000256" key="1">
    <source>
        <dbReference type="ARBA" id="ARBA00001947"/>
    </source>
</evidence>
<keyword evidence="6 11" id="KW-0378">Hydrolase</keyword>
<name>A0A0D6EVY0_9PROT</name>
<feature type="transmembrane region" description="Helical" evidence="11">
    <location>
        <begin position="361"/>
        <end position="381"/>
    </location>
</feature>
<dbReference type="NCBIfam" id="TIGR00054">
    <property type="entry name" value="RIP metalloprotease RseP"/>
    <property type="match status" value="1"/>
</dbReference>
<proteinExistence type="inferred from homology"/>
<dbReference type="GO" id="GO:0006508">
    <property type="term" value="P:proteolysis"/>
    <property type="evidence" value="ECO:0007669"/>
    <property type="project" value="UniProtKB-KW"/>
</dbReference>
<gene>
    <name evidence="13" type="ORF">BN1208_0770</name>
</gene>
<dbReference type="InterPro" id="IPR001478">
    <property type="entry name" value="PDZ"/>
</dbReference>
<dbReference type="OrthoDB" id="9782003at2"/>
<dbReference type="SMART" id="SM00228">
    <property type="entry name" value="PDZ"/>
    <property type="match status" value="2"/>
</dbReference>
<keyword evidence="14" id="KW-1185">Reference proteome</keyword>
<evidence type="ECO:0000256" key="3">
    <source>
        <dbReference type="ARBA" id="ARBA00007931"/>
    </source>
</evidence>
<feature type="transmembrane region" description="Helical" evidence="11">
    <location>
        <begin position="99"/>
        <end position="122"/>
    </location>
</feature>
<keyword evidence="11" id="KW-0479">Metal-binding</keyword>
<dbReference type="Pfam" id="PF02163">
    <property type="entry name" value="Peptidase_M50"/>
    <property type="match status" value="1"/>
</dbReference>
<evidence type="ECO:0000256" key="4">
    <source>
        <dbReference type="ARBA" id="ARBA00022670"/>
    </source>
</evidence>
<feature type="domain" description="PDZ" evidence="12">
    <location>
        <begin position="187"/>
        <end position="265"/>
    </location>
</feature>
<dbReference type="RefSeq" id="WP_046488049.1">
    <property type="nucleotide sequence ID" value="NZ_LN827929.1"/>
</dbReference>
<evidence type="ECO:0000256" key="11">
    <source>
        <dbReference type="RuleBase" id="RU362031"/>
    </source>
</evidence>
<dbReference type="AlphaFoldDB" id="A0A0D6EVY0"/>